<evidence type="ECO:0000313" key="10">
    <source>
        <dbReference type="EMBL" id="TCL03318.1"/>
    </source>
</evidence>
<keyword evidence="11" id="KW-1185">Reference proteome</keyword>
<dbReference type="Pfam" id="PF02449">
    <property type="entry name" value="Glyco_hydro_42"/>
    <property type="match status" value="1"/>
</dbReference>
<dbReference type="Gene3D" id="3.40.50.880">
    <property type="match status" value="1"/>
</dbReference>
<evidence type="ECO:0000256" key="3">
    <source>
        <dbReference type="ARBA" id="ARBA00012756"/>
    </source>
</evidence>
<protein>
    <recommendedName>
        <fullName evidence="3">beta-galactosidase</fullName>
        <ecNumber evidence="3">3.2.1.23</ecNumber>
    </recommendedName>
</protein>
<dbReference type="CDD" id="cd03143">
    <property type="entry name" value="A4_beta-galactosidase_middle_domain"/>
    <property type="match status" value="1"/>
</dbReference>
<dbReference type="InterPro" id="IPR013738">
    <property type="entry name" value="Beta_galactosidase_Trimer"/>
</dbReference>
<dbReference type="PANTHER" id="PTHR36447:SF2">
    <property type="entry name" value="BETA-GALACTOSIDASE YESZ"/>
    <property type="match status" value="1"/>
</dbReference>
<reference evidence="10 11" key="1">
    <citation type="submission" date="2019-02" db="EMBL/GenBank/DDBJ databases">
        <title>Investigation of anaerobic lignin degradation for improved lignocellulosic biofuels.</title>
        <authorList>
            <person name="Deangelis K."/>
        </authorList>
    </citation>
    <scope>NUCLEOTIDE SEQUENCE [LARGE SCALE GENOMIC DNA]</scope>
    <source>
        <strain evidence="10 11">159R</strain>
    </source>
</reference>
<keyword evidence="5" id="KW-0378">Hydrolase</keyword>
<dbReference type="EMBL" id="SJOI01000001">
    <property type="protein sequence ID" value="TCL03318.1"/>
    <property type="molecule type" value="Genomic_DNA"/>
</dbReference>
<dbReference type="InterPro" id="IPR003476">
    <property type="entry name" value="Glyco_hydro_42"/>
</dbReference>
<keyword evidence="4" id="KW-0479">Metal-binding</keyword>
<organism evidence="10 11">
    <name type="scientific">Sodalis ligni</name>
    <dbReference type="NCBI Taxonomy" id="2697027"/>
    <lineage>
        <taxon>Bacteria</taxon>
        <taxon>Pseudomonadati</taxon>
        <taxon>Pseudomonadota</taxon>
        <taxon>Gammaproteobacteria</taxon>
        <taxon>Enterobacterales</taxon>
        <taxon>Bruguierivoracaceae</taxon>
        <taxon>Sodalis</taxon>
    </lineage>
</organism>
<dbReference type="EC" id="3.2.1.23" evidence="3"/>
<dbReference type="Proteomes" id="UP000294555">
    <property type="component" value="Unassembled WGS sequence"/>
</dbReference>
<evidence type="ECO:0000256" key="5">
    <source>
        <dbReference type="ARBA" id="ARBA00022801"/>
    </source>
</evidence>
<dbReference type="GO" id="GO:0046872">
    <property type="term" value="F:metal ion binding"/>
    <property type="evidence" value="ECO:0007669"/>
    <property type="project" value="UniProtKB-KW"/>
</dbReference>
<evidence type="ECO:0000256" key="2">
    <source>
        <dbReference type="ARBA" id="ARBA00005940"/>
    </source>
</evidence>
<evidence type="ECO:0000313" key="11">
    <source>
        <dbReference type="Proteomes" id="UP000294555"/>
    </source>
</evidence>
<evidence type="ECO:0000256" key="1">
    <source>
        <dbReference type="ARBA" id="ARBA00001412"/>
    </source>
</evidence>
<comment type="caution">
    <text evidence="10">The sequence shown here is derived from an EMBL/GenBank/DDBJ whole genome shotgun (WGS) entry which is preliminary data.</text>
</comment>
<dbReference type="AlphaFoldDB" id="A0A4V2Q2L7"/>
<dbReference type="InterPro" id="IPR029062">
    <property type="entry name" value="Class_I_gatase-like"/>
</dbReference>
<dbReference type="GO" id="GO:0005975">
    <property type="term" value="P:carbohydrate metabolic process"/>
    <property type="evidence" value="ECO:0007669"/>
    <property type="project" value="InterPro"/>
</dbReference>
<proteinExistence type="inferred from homology"/>
<evidence type="ECO:0000256" key="6">
    <source>
        <dbReference type="ARBA" id="ARBA00022833"/>
    </source>
</evidence>
<evidence type="ECO:0000259" key="9">
    <source>
        <dbReference type="Pfam" id="PF08532"/>
    </source>
</evidence>
<accession>A0A4V2Q2L7</accession>
<name>A0A4V2Q2L7_9GAMM</name>
<dbReference type="SUPFAM" id="SSF52317">
    <property type="entry name" value="Class I glutamine amidotransferase-like"/>
    <property type="match status" value="1"/>
</dbReference>
<dbReference type="Gene3D" id="3.20.20.80">
    <property type="entry name" value="Glycosidases"/>
    <property type="match status" value="1"/>
</dbReference>
<comment type="similarity">
    <text evidence="2">Belongs to the glycosyl hydrolase 42 family.</text>
</comment>
<evidence type="ECO:0000256" key="4">
    <source>
        <dbReference type="ARBA" id="ARBA00022723"/>
    </source>
</evidence>
<gene>
    <name evidence="10" type="ORF">EZJ58_1380</name>
</gene>
<dbReference type="Pfam" id="PF08532">
    <property type="entry name" value="Glyco_hydro_42M"/>
    <property type="match status" value="1"/>
</dbReference>
<dbReference type="OrthoDB" id="9800974at2"/>
<dbReference type="GO" id="GO:0004565">
    <property type="term" value="F:beta-galactosidase activity"/>
    <property type="evidence" value="ECO:0007669"/>
    <property type="project" value="UniProtKB-EC"/>
</dbReference>
<dbReference type="InterPro" id="IPR013529">
    <property type="entry name" value="Glyco_hydro_42_N"/>
</dbReference>
<keyword evidence="7" id="KW-0326">Glycosidase</keyword>
<dbReference type="PANTHER" id="PTHR36447">
    <property type="entry name" value="BETA-GALACTOSIDASE GANA"/>
    <property type="match status" value="1"/>
</dbReference>
<sequence>MAEIKPRNQILFGAAYYDEYQPSSHLEYDFDLMEKAGFNVVRVGEGSWSQWEPEEEHFRLDWLEPVLDEAHRHHIAVVIGMPTFSVPRWLARKYPEVSITDASGHKTNFGFREEHNYSHPVFRYFSSRVMRKITERYRDHPAVIGWQVYNEPGLAFNYSDDLFEGFKDRLRHKYHSVENLNKAWGLVYWSHELSTWDDLWRPEGNGSPQYDLAWREYELGLTSEVVSWAGAEVRQFALPHQFTSACIALNRQAVDESLVSADMDIPGSNIYFRMQDALNMPDAPELPQNTITSGAWSLRYSADRSFAMKQQPFYVFETNGGPIGGPADNYPAWDGQWRQAAYQLISRGASMIEYWHWQALHYGTETYWGAVLPHDRLPGRVYQELALLGNELKQLGGRVVDLQPESDVVFLYSVKSKQALAYQPHHAADTSNSHRQRNPRSYDEIMEAFYQGAFYTHRQVRIVHDNQLVADNEGQWLIEPAEFAHQNPVLVAAGTYVCSDPLLAWLMAYVGAGGHLILGPKATYADDYARPRLEVKPALADDAAGCSYQEYSNIRDDLDVSVEFPAAAGQGARARQWIECLVPTTGRVLARAVHPHFSRFALIVTNEHGAGRVTTVGTVPNRALSCALFDWAVKGTKGWTFHHPSVTVSSAVNRSGAKLHFLFNWSWAPVTVELPMGAVRIGAEGDVRSSQAVLGAWDVHVYTLGDN</sequence>
<dbReference type="SUPFAM" id="SSF51445">
    <property type="entry name" value="(Trans)glycosidases"/>
    <property type="match status" value="1"/>
</dbReference>
<dbReference type="RefSeq" id="WP_132922199.1">
    <property type="nucleotide sequence ID" value="NZ_SJOI01000001.1"/>
</dbReference>
<keyword evidence="6" id="KW-0862">Zinc</keyword>
<feature type="domain" description="Glycoside hydrolase family 42 N-terminal" evidence="8">
    <location>
        <begin position="16"/>
        <end position="395"/>
    </location>
</feature>
<evidence type="ECO:0000256" key="7">
    <source>
        <dbReference type="ARBA" id="ARBA00023295"/>
    </source>
</evidence>
<comment type="catalytic activity">
    <reaction evidence="1">
        <text>Hydrolysis of terminal non-reducing beta-D-galactose residues in beta-D-galactosides.</text>
        <dbReference type="EC" id="3.2.1.23"/>
    </reaction>
</comment>
<dbReference type="GO" id="GO:0009341">
    <property type="term" value="C:beta-galactosidase complex"/>
    <property type="evidence" value="ECO:0007669"/>
    <property type="project" value="InterPro"/>
</dbReference>
<evidence type="ECO:0000259" key="8">
    <source>
        <dbReference type="Pfam" id="PF02449"/>
    </source>
</evidence>
<feature type="domain" description="Beta-galactosidase trimerisation" evidence="9">
    <location>
        <begin position="486"/>
        <end position="630"/>
    </location>
</feature>
<dbReference type="InterPro" id="IPR017853">
    <property type="entry name" value="GH"/>
</dbReference>